<dbReference type="EMBL" id="BAAARW010000006">
    <property type="protein sequence ID" value="GAA2410864.1"/>
    <property type="molecule type" value="Genomic_DNA"/>
</dbReference>
<evidence type="ECO:0000313" key="1">
    <source>
        <dbReference type="EMBL" id="GAA2410864.1"/>
    </source>
</evidence>
<dbReference type="SUPFAM" id="SSF51182">
    <property type="entry name" value="RmlC-like cupins"/>
    <property type="match status" value="1"/>
</dbReference>
<proteinExistence type="predicted"/>
<dbReference type="InterPro" id="IPR011051">
    <property type="entry name" value="RmlC_Cupin_sf"/>
</dbReference>
<organism evidence="1 2">
    <name type="scientific">Actinomadura vinacea</name>
    <dbReference type="NCBI Taxonomy" id="115336"/>
    <lineage>
        <taxon>Bacteria</taxon>
        <taxon>Bacillati</taxon>
        <taxon>Actinomycetota</taxon>
        <taxon>Actinomycetes</taxon>
        <taxon>Streptosporangiales</taxon>
        <taxon>Thermomonosporaceae</taxon>
        <taxon>Actinomadura</taxon>
    </lineage>
</organism>
<gene>
    <name evidence="1" type="ORF">GCM10010191_19810</name>
</gene>
<dbReference type="RefSeq" id="WP_344588377.1">
    <property type="nucleotide sequence ID" value="NZ_BAAARW010000006.1"/>
</dbReference>
<accession>A0ABN3IS16</accession>
<dbReference type="Proteomes" id="UP001501231">
    <property type="component" value="Unassembled WGS sequence"/>
</dbReference>
<sequence>MNGETVENGDKDRFYVLDKGEARPGRLRVPPVFASKARSTDTDDRLDGELLVEYADRIHGATAGQFLLLPQGVQHSLSPGSTPPPRVLQISSPGGWECFVEDLIEARPHITTGGKLDPRKLNPIAAKYDIAYEEAPLA</sequence>
<dbReference type="Gene3D" id="2.60.120.10">
    <property type="entry name" value="Jelly Rolls"/>
    <property type="match status" value="1"/>
</dbReference>
<name>A0ABN3IS16_9ACTN</name>
<dbReference type="InterPro" id="IPR014710">
    <property type="entry name" value="RmlC-like_jellyroll"/>
</dbReference>
<comment type="caution">
    <text evidence="1">The sequence shown here is derived from an EMBL/GenBank/DDBJ whole genome shotgun (WGS) entry which is preliminary data.</text>
</comment>
<keyword evidence="2" id="KW-1185">Reference proteome</keyword>
<protein>
    <submittedName>
        <fullName evidence="1">Cupin domain-containing protein</fullName>
    </submittedName>
</protein>
<reference evidence="1 2" key="1">
    <citation type="journal article" date="2019" name="Int. J. Syst. Evol. Microbiol.">
        <title>The Global Catalogue of Microorganisms (GCM) 10K type strain sequencing project: providing services to taxonomists for standard genome sequencing and annotation.</title>
        <authorList>
            <consortium name="The Broad Institute Genomics Platform"/>
            <consortium name="The Broad Institute Genome Sequencing Center for Infectious Disease"/>
            <person name="Wu L."/>
            <person name="Ma J."/>
        </authorList>
    </citation>
    <scope>NUCLEOTIDE SEQUENCE [LARGE SCALE GENOMIC DNA]</scope>
    <source>
        <strain evidence="1 2">JCM 3325</strain>
    </source>
</reference>
<evidence type="ECO:0000313" key="2">
    <source>
        <dbReference type="Proteomes" id="UP001501231"/>
    </source>
</evidence>